<dbReference type="AlphaFoldDB" id="A0A1A0W5D7"/>
<dbReference type="Proteomes" id="UP000094008">
    <property type="component" value="Unassembled WGS sequence"/>
</dbReference>
<protein>
    <submittedName>
        <fullName evidence="2">Uncharacterized protein</fullName>
    </submittedName>
</protein>
<comment type="caution">
    <text evidence="2">The sequence shown here is derived from an EMBL/GenBank/DDBJ whole genome shotgun (WGS) entry which is preliminary data.</text>
</comment>
<accession>A0A1A0W5D7</accession>
<gene>
    <name evidence="2" type="ORF">A5779_24365</name>
</gene>
<proteinExistence type="predicted"/>
<evidence type="ECO:0000256" key="1">
    <source>
        <dbReference type="SAM" id="MobiDB-lite"/>
    </source>
</evidence>
<evidence type="ECO:0000313" key="2">
    <source>
        <dbReference type="EMBL" id="OBB91100.1"/>
    </source>
</evidence>
<feature type="region of interest" description="Disordered" evidence="1">
    <location>
        <begin position="1"/>
        <end position="25"/>
    </location>
</feature>
<evidence type="ECO:0000313" key="3">
    <source>
        <dbReference type="Proteomes" id="UP000094008"/>
    </source>
</evidence>
<sequence length="151" mass="16034">MNRRYQRGVPAGHQARDVEDLPSVTRDPKVIAQQGFSGSRSEKDHDLWGNRVQFSQDPWPARLHLGAAGGLVDTAFAALIGGELEVLHGVGQIELVAVDLGSGQGFVQEAAGRADEGLSCPVLLVTRLLADQHHPRGRSSGPENSLSGVAI</sequence>
<name>A0A1A0W5D7_MYCPR</name>
<dbReference type="EMBL" id="LZSY01000087">
    <property type="protein sequence ID" value="OBB91100.1"/>
    <property type="molecule type" value="Genomic_DNA"/>
</dbReference>
<reference evidence="3" key="1">
    <citation type="submission" date="2016-06" db="EMBL/GenBank/DDBJ databases">
        <authorList>
            <person name="Sutton G."/>
            <person name="Brinkac L."/>
            <person name="Sanka R."/>
            <person name="Adams M."/>
            <person name="Lau E."/>
            <person name="Mehaffy C."/>
            <person name="Tameris M."/>
            <person name="Hatherill M."/>
            <person name="Hanekom W."/>
            <person name="Mahomed H."/>
            <person name="Mcshane H."/>
        </authorList>
    </citation>
    <scope>NUCLEOTIDE SEQUENCE [LARGE SCALE GENOMIC DNA]</scope>
    <source>
        <strain evidence="3">852002-10433_SCH5171157</strain>
    </source>
</reference>
<organism evidence="2 3">
    <name type="scientific">Mycolicibacterium peregrinum</name>
    <name type="common">Mycobacterium peregrinum</name>
    <dbReference type="NCBI Taxonomy" id="43304"/>
    <lineage>
        <taxon>Bacteria</taxon>
        <taxon>Bacillati</taxon>
        <taxon>Actinomycetota</taxon>
        <taxon>Actinomycetes</taxon>
        <taxon>Mycobacteriales</taxon>
        <taxon>Mycobacteriaceae</taxon>
        <taxon>Mycolicibacterium</taxon>
    </lineage>
</organism>